<proteinExistence type="predicted"/>
<evidence type="ECO:0000313" key="2">
    <source>
        <dbReference type="EMBL" id="UJO21950.1"/>
    </source>
</evidence>
<dbReference type="EMBL" id="CP090171">
    <property type="protein sequence ID" value="UJO21950.1"/>
    <property type="molecule type" value="Genomic_DNA"/>
</dbReference>
<protein>
    <submittedName>
        <fullName evidence="2">Uncharacterized protein</fullName>
    </submittedName>
</protein>
<keyword evidence="3" id="KW-1185">Reference proteome</keyword>
<name>A0A9Q8PGE9_PASFU</name>
<organism evidence="2 3">
    <name type="scientific">Passalora fulva</name>
    <name type="common">Tomato leaf mold</name>
    <name type="synonym">Cladosporium fulvum</name>
    <dbReference type="NCBI Taxonomy" id="5499"/>
    <lineage>
        <taxon>Eukaryota</taxon>
        <taxon>Fungi</taxon>
        <taxon>Dikarya</taxon>
        <taxon>Ascomycota</taxon>
        <taxon>Pezizomycotina</taxon>
        <taxon>Dothideomycetes</taxon>
        <taxon>Dothideomycetidae</taxon>
        <taxon>Mycosphaerellales</taxon>
        <taxon>Mycosphaerellaceae</taxon>
        <taxon>Fulvia</taxon>
    </lineage>
</organism>
<feature type="region of interest" description="Disordered" evidence="1">
    <location>
        <begin position="238"/>
        <end position="260"/>
    </location>
</feature>
<reference evidence="2" key="1">
    <citation type="submission" date="2021-12" db="EMBL/GenBank/DDBJ databases">
        <authorList>
            <person name="Zaccaron A."/>
            <person name="Stergiopoulos I."/>
        </authorList>
    </citation>
    <scope>NUCLEOTIDE SEQUENCE</scope>
    <source>
        <strain evidence="2">Race5_Kim</strain>
    </source>
</reference>
<feature type="compositionally biased region" description="Acidic residues" evidence="1">
    <location>
        <begin position="245"/>
        <end position="256"/>
    </location>
</feature>
<dbReference type="KEGG" id="ffu:CLAFUR5_09480"/>
<reference evidence="2" key="2">
    <citation type="journal article" date="2022" name="Microb. Genom.">
        <title>A chromosome-scale genome assembly of the tomato pathogen Cladosporium fulvum reveals a compartmentalized genome architecture and the presence of a dispensable chromosome.</title>
        <authorList>
            <person name="Zaccaron A.Z."/>
            <person name="Chen L.H."/>
            <person name="Samaras A."/>
            <person name="Stergiopoulos I."/>
        </authorList>
    </citation>
    <scope>NUCLEOTIDE SEQUENCE</scope>
    <source>
        <strain evidence="2">Race5_Kim</strain>
    </source>
</reference>
<dbReference type="Proteomes" id="UP000756132">
    <property type="component" value="Chromosome 9"/>
</dbReference>
<sequence length="320" mass="36882">MALTEEDTKIRHMLKAMLKAGLRQAYPELERDALSEIVAQCGNVMKKGILKAKTTNVWSLSDDIRNYIYKLAITPAEDNESDRKQYSWVDGKPVIVLQSFYADKYGWDPDLEGTWWLQPAITKVNRRMRAEALPLYYGTTAFVAYGAGYKQQFSADFWKRTRHIGDNMRFIKHFSVLYAELIETNAESRKGVKRNTIEELVRADGPCGRDKGVPRSAIKVKILHTTEETRVIKVLARHSPPPQDVAEEAAEDEAEEQPYKNRRARTFRDFLGLPTHASKQEEDIENKEFNAAQRAMSGAECTYEERKVHVTRYVEVSWRE</sequence>
<accession>A0A9Q8PGE9</accession>
<gene>
    <name evidence="2" type="ORF">CLAFUR5_09480</name>
</gene>
<evidence type="ECO:0000313" key="3">
    <source>
        <dbReference type="Proteomes" id="UP000756132"/>
    </source>
</evidence>
<evidence type="ECO:0000256" key="1">
    <source>
        <dbReference type="SAM" id="MobiDB-lite"/>
    </source>
</evidence>
<dbReference type="GeneID" id="71989358"/>
<dbReference type="RefSeq" id="XP_047766316.1">
    <property type="nucleotide sequence ID" value="XM_047908628.1"/>
</dbReference>
<dbReference type="AlphaFoldDB" id="A0A9Q8PGE9"/>
<dbReference type="OrthoDB" id="3650897at2759"/>